<dbReference type="GeneID" id="59334374"/>
<keyword evidence="1" id="KW-0596">Phosphopantetheine</keyword>
<dbReference type="GO" id="GO:0016874">
    <property type="term" value="F:ligase activity"/>
    <property type="evidence" value="ECO:0007669"/>
    <property type="project" value="UniProtKB-KW"/>
</dbReference>
<evidence type="ECO:0000313" key="6">
    <source>
        <dbReference type="EMBL" id="KAF6218618.1"/>
    </source>
</evidence>
<evidence type="ECO:0000256" key="4">
    <source>
        <dbReference type="ARBA" id="ARBA00029454"/>
    </source>
</evidence>
<dbReference type="GO" id="GO:0044550">
    <property type="term" value="P:secondary metabolite biosynthetic process"/>
    <property type="evidence" value="ECO:0007669"/>
    <property type="project" value="TreeGrafter"/>
</dbReference>
<comment type="similarity">
    <text evidence="4">Belongs to the NRP synthetase family.</text>
</comment>
<evidence type="ECO:0000313" key="7">
    <source>
        <dbReference type="Proteomes" id="UP000593566"/>
    </source>
</evidence>
<dbReference type="EMBL" id="JACCJB010000022">
    <property type="protein sequence ID" value="KAF6218618.1"/>
    <property type="molecule type" value="Genomic_DNA"/>
</dbReference>
<dbReference type="InterPro" id="IPR023213">
    <property type="entry name" value="CAT-like_dom_sf"/>
</dbReference>
<evidence type="ECO:0000256" key="3">
    <source>
        <dbReference type="ARBA" id="ARBA00022598"/>
    </source>
</evidence>
<dbReference type="PANTHER" id="PTHR45527:SF11">
    <property type="entry name" value="NONRIBOSOMAL PEPTIDE SYNTHETASE 5"/>
    <property type="match status" value="1"/>
</dbReference>
<dbReference type="GO" id="GO:0043041">
    <property type="term" value="P:amino acid activation for nonribosomal peptide biosynthetic process"/>
    <property type="evidence" value="ECO:0007669"/>
    <property type="project" value="TreeGrafter"/>
</dbReference>
<keyword evidence="2" id="KW-0597">Phosphoprotein</keyword>
<feature type="domain" description="Condensation" evidence="5">
    <location>
        <begin position="44"/>
        <end position="340"/>
    </location>
</feature>
<sequence>MTKHAGEEAIEDSQVPSFSLTGIADVRQLRAVAAQQCDVDIELVQDMLPILDMQGFYLNRHRHQPCSWQVPLAFDLPLDIDMGRLQRAWEGLLAHHPITRTGFIDSSFGTFQVILKHESMQWRFEKSLAALLAAWETEDLSFRHRTHQSALLKANGQTPGRLMWYVNHAIVDQIMNEHIAQELSTVYEGQAVSLPKRRPFKSVVNHRRCSNRLGSQTFWRSHLRGAKYTTLFEGAKYTKSVAYSKMTCEASIKIPEWLKISEYSIPVTAWAIAFARFAGVEDIPFFMIRAGRTSTLPGSEDVMGPLLTRAPLRVSVKRDAPIVDLVRRVSCDTEESENHELVREDDFRSVRGEAAEHLASGIYINFVPPSSGLTLSFDALFNVAEDFRDGLGYQTLPFVLSGELHYGSIRMDVTWDEEIIPRQSIQGLLNDFQGILLDLEQVSLDMTVDNVLSV</sequence>
<comment type="caution">
    <text evidence="6">The sequence shown here is derived from an EMBL/GenBank/DDBJ whole genome shotgun (WGS) entry which is preliminary data.</text>
</comment>
<dbReference type="PANTHER" id="PTHR45527">
    <property type="entry name" value="NONRIBOSOMAL PEPTIDE SYNTHETASE"/>
    <property type="match status" value="1"/>
</dbReference>
<organism evidence="6 7">
    <name type="scientific">Letharia lupina</name>
    <dbReference type="NCBI Taxonomy" id="560253"/>
    <lineage>
        <taxon>Eukaryota</taxon>
        <taxon>Fungi</taxon>
        <taxon>Dikarya</taxon>
        <taxon>Ascomycota</taxon>
        <taxon>Pezizomycotina</taxon>
        <taxon>Lecanoromycetes</taxon>
        <taxon>OSLEUM clade</taxon>
        <taxon>Lecanoromycetidae</taxon>
        <taxon>Lecanorales</taxon>
        <taxon>Lecanorineae</taxon>
        <taxon>Parmeliaceae</taxon>
        <taxon>Letharia</taxon>
    </lineage>
</organism>
<dbReference type="Proteomes" id="UP000593566">
    <property type="component" value="Unassembled WGS sequence"/>
</dbReference>
<protein>
    <recommendedName>
        <fullName evidence="5">Condensation domain-containing protein</fullName>
    </recommendedName>
</protein>
<dbReference type="Gene3D" id="3.30.559.30">
    <property type="entry name" value="Nonribosomal peptide synthetase, condensation domain"/>
    <property type="match status" value="1"/>
</dbReference>
<name>A0A8H6C8C2_9LECA</name>
<dbReference type="Gene3D" id="3.30.559.10">
    <property type="entry name" value="Chloramphenicol acetyltransferase-like domain"/>
    <property type="match status" value="1"/>
</dbReference>
<keyword evidence="3" id="KW-0436">Ligase</keyword>
<proteinExistence type="inferred from homology"/>
<dbReference type="SUPFAM" id="SSF52777">
    <property type="entry name" value="CoA-dependent acyltransferases"/>
    <property type="match status" value="2"/>
</dbReference>
<dbReference type="AlphaFoldDB" id="A0A8H6C8C2"/>
<dbReference type="InterPro" id="IPR001242">
    <property type="entry name" value="Condensation_dom"/>
</dbReference>
<accession>A0A8H6C8C2</accession>
<evidence type="ECO:0000256" key="1">
    <source>
        <dbReference type="ARBA" id="ARBA00022450"/>
    </source>
</evidence>
<dbReference type="RefSeq" id="XP_037148053.1">
    <property type="nucleotide sequence ID" value="XM_037296872.1"/>
</dbReference>
<evidence type="ECO:0000256" key="2">
    <source>
        <dbReference type="ARBA" id="ARBA00022553"/>
    </source>
</evidence>
<reference evidence="6 7" key="1">
    <citation type="journal article" date="2020" name="Genomics">
        <title>Complete, high-quality genomes from long-read metagenomic sequencing of two wolf lichen thalli reveals enigmatic genome architecture.</title>
        <authorList>
            <person name="McKenzie S.K."/>
            <person name="Walston R.F."/>
            <person name="Allen J.L."/>
        </authorList>
    </citation>
    <scope>NUCLEOTIDE SEQUENCE [LARGE SCALE GENOMIC DNA]</scope>
    <source>
        <strain evidence="6">WasteWater1</strain>
    </source>
</reference>
<dbReference type="GO" id="GO:0005737">
    <property type="term" value="C:cytoplasm"/>
    <property type="evidence" value="ECO:0007669"/>
    <property type="project" value="TreeGrafter"/>
</dbReference>
<keyword evidence="7" id="KW-1185">Reference proteome</keyword>
<dbReference type="Pfam" id="PF00668">
    <property type="entry name" value="Condensation"/>
    <property type="match status" value="1"/>
</dbReference>
<gene>
    <name evidence="6" type="ORF">HO133_005969</name>
</gene>
<evidence type="ECO:0000259" key="5">
    <source>
        <dbReference type="Pfam" id="PF00668"/>
    </source>
</evidence>
<dbReference type="GO" id="GO:0031177">
    <property type="term" value="F:phosphopantetheine binding"/>
    <property type="evidence" value="ECO:0007669"/>
    <property type="project" value="TreeGrafter"/>
</dbReference>